<comment type="similarity">
    <text evidence="1 2">Belongs to the glycosyl hydrolase 35 family.</text>
</comment>
<dbReference type="AlphaFoldDB" id="A0A2G3ED86"/>
<dbReference type="SUPFAM" id="SSF51445">
    <property type="entry name" value="(Trans)glycosidases"/>
    <property type="match status" value="1"/>
</dbReference>
<reference evidence="4" key="1">
    <citation type="submission" date="2017-10" db="EMBL/GenBank/DDBJ databases">
        <title>Resolving the taxonomy of Roseburia spp., Eubacterium rectale and Agathobacter spp. through phylogenomic analysis.</title>
        <authorList>
            <person name="Sheridan P.O."/>
            <person name="Walker A.W."/>
            <person name="Duncan S.H."/>
            <person name="Scott K.P."/>
            <person name="Toole P.W.O."/>
            <person name="Luis P."/>
            <person name="Flint H.J."/>
        </authorList>
    </citation>
    <scope>NUCLEOTIDE SEQUENCE [LARGE SCALE GENOMIC DNA]</scope>
    <source>
        <strain evidence="4">JK10</strain>
    </source>
</reference>
<dbReference type="GO" id="GO:0004553">
    <property type="term" value="F:hydrolase activity, hydrolyzing O-glycosyl compounds"/>
    <property type="evidence" value="ECO:0007669"/>
    <property type="project" value="InterPro"/>
</dbReference>
<evidence type="ECO:0000313" key="4">
    <source>
        <dbReference type="EMBL" id="PHU41021.1"/>
    </source>
</evidence>
<dbReference type="InterPro" id="IPR017853">
    <property type="entry name" value="GH"/>
</dbReference>
<evidence type="ECO:0000259" key="3">
    <source>
        <dbReference type="Pfam" id="PF01301"/>
    </source>
</evidence>
<dbReference type="InterPro" id="IPR031330">
    <property type="entry name" value="Gly_Hdrlase_35_cat"/>
</dbReference>
<proteinExistence type="inferred from homology"/>
<organism evidence="4 5">
    <name type="scientific">Pseudobutyrivibrio ruminis</name>
    <dbReference type="NCBI Taxonomy" id="46206"/>
    <lineage>
        <taxon>Bacteria</taxon>
        <taxon>Bacillati</taxon>
        <taxon>Bacillota</taxon>
        <taxon>Clostridia</taxon>
        <taxon>Lachnospirales</taxon>
        <taxon>Lachnospiraceae</taxon>
        <taxon>Pseudobutyrivibrio</taxon>
    </lineage>
</organism>
<dbReference type="RefSeq" id="WP_099412826.1">
    <property type="nucleotide sequence ID" value="NZ_PDYH01000010.1"/>
</dbReference>
<sequence length="647" mass="75153">MNNKNRLLMCADYPYYRDSVDDWHDKLEKLKQLKINVVTCYIPWRHHLVNLESNKYDFKGNDKPNTNLIRFIEECESCGLNMIIKPGPFIHAEVNYGGLPDELNNIDYEKKESLNGELCKYERKKGCYYIPSSFSKKFINSAEKWYEAVINAVSSHFYPNGCIVGIQLMNEGIFSDANSLIKDWDYSKSAIDGFSNYLKNKYKTIKYLNSCLATDYKDFNNVTNEKKSLVSESIRKEWIDYQYKSLYETYKRFQKKCVGTVPVIANYNFPLNSPEGVSTWISKVRPEYGANIMYGFTSWGGNIVEDKEKFYTYLLVAKREKGIHMECNWGFSKLYEKEYESSIVPFYEAALSIANGAKGYNIYTGAATSKWDENLDNIYERPYPDCSPIDSQGKYNEKKSNTIYKFNSYLEKYGDEIINSVRNNDCAYLINPQDYYDGCLKAGKENIALDTLYWFQHNMRAYSYDYDLISTDNFEKRESIGYKVIFMAEGINLSKEVKEKLDDFQSNGGKIVYLNSSINYDINHYSNGFTKLIKDIDVSFDVYSDDYETQAWGIHNDDKLTKHIFIFSRSNEEKEHSVKIKNDGIVNELKVLLPQESAAIVRLVNNEVKGFFIKGENDLAQKMIKPKLSYGDYVYESNEYGDVLNLA</sequence>
<accession>A0A2G3ED86</accession>
<comment type="caution">
    <text evidence="4">The sequence shown here is derived from an EMBL/GenBank/DDBJ whole genome shotgun (WGS) entry which is preliminary data.</text>
</comment>
<name>A0A2G3ED86_9FIRM</name>
<dbReference type="Gene3D" id="3.20.20.80">
    <property type="entry name" value="Glycosidases"/>
    <property type="match status" value="1"/>
</dbReference>
<dbReference type="InterPro" id="IPR001944">
    <property type="entry name" value="Glycoside_Hdrlase_35"/>
</dbReference>
<evidence type="ECO:0000313" key="5">
    <source>
        <dbReference type="Proteomes" id="UP000224317"/>
    </source>
</evidence>
<dbReference type="PANTHER" id="PTHR23421">
    <property type="entry name" value="BETA-GALACTOSIDASE RELATED"/>
    <property type="match status" value="1"/>
</dbReference>
<dbReference type="Pfam" id="PF01301">
    <property type="entry name" value="Glyco_hydro_35"/>
    <property type="match status" value="1"/>
</dbReference>
<dbReference type="Proteomes" id="UP000224317">
    <property type="component" value="Unassembled WGS sequence"/>
</dbReference>
<evidence type="ECO:0000256" key="2">
    <source>
        <dbReference type="RuleBase" id="RU003679"/>
    </source>
</evidence>
<dbReference type="GO" id="GO:0005975">
    <property type="term" value="P:carbohydrate metabolic process"/>
    <property type="evidence" value="ECO:0007669"/>
    <property type="project" value="InterPro"/>
</dbReference>
<dbReference type="EMBL" id="PDYH01000010">
    <property type="protein sequence ID" value="PHU41021.1"/>
    <property type="molecule type" value="Genomic_DNA"/>
</dbReference>
<protein>
    <recommendedName>
        <fullName evidence="3">Glycoside hydrolase 35 catalytic domain-containing protein</fullName>
    </recommendedName>
</protein>
<evidence type="ECO:0000256" key="1">
    <source>
        <dbReference type="ARBA" id="ARBA00009809"/>
    </source>
</evidence>
<feature type="domain" description="Glycoside hydrolase 35 catalytic" evidence="3">
    <location>
        <begin position="2"/>
        <end position="105"/>
    </location>
</feature>
<gene>
    <name evidence="4" type="ORF">CSX00_03490</name>
</gene>
<keyword evidence="5" id="KW-1185">Reference proteome</keyword>